<feature type="domain" description="Carbohydrate kinase PfkB" evidence="16">
    <location>
        <begin position="4"/>
        <end position="305"/>
    </location>
</feature>
<dbReference type="InterPro" id="IPR011611">
    <property type="entry name" value="PfkB_dom"/>
</dbReference>
<sequence length="318" mass="34388">MSVSIAVIGECMLELSHTNGAECEHAVPLMMRYGGDTINTSVYLARNHVDVAYVTGLSDDIMSDWLLSQWQGEGIDCALVQRLPGSVPAMYMINVDEQGERSFLYWRKNSPASRIFDSSDAVNLLFESLRQFDYVYVSGISLAILPAAGLANLFTLLSDYQNQGGRIIFDGNYRPRLWDSVAEAQAAYQRMYSITHIALPTLEDESALFGYESEQQLMSVLGDSGVAEIVIKMGGDGCLAQVDGATHYVDAELVEPVDTTAAGDSFNAGYLAARLRGEPAVTACRAGHALAAKVIQHRGAIIPMESLSGSSIAEVGCH</sequence>
<comment type="caution">
    <text evidence="17">The sequence shown here is derived from an EMBL/GenBank/DDBJ whole genome shotgun (WGS) entry which is preliminary data.</text>
</comment>
<evidence type="ECO:0000256" key="2">
    <source>
        <dbReference type="ARBA" id="ARBA00022679"/>
    </source>
</evidence>
<name>A0A918VNY4_9GAMM</name>
<evidence type="ECO:0000256" key="1">
    <source>
        <dbReference type="ARBA" id="ARBA00010688"/>
    </source>
</evidence>
<evidence type="ECO:0000256" key="15">
    <source>
        <dbReference type="SAM" id="Phobius"/>
    </source>
</evidence>
<protein>
    <recommendedName>
        <fullName evidence="12">2-dehydro-3-deoxygluconokinase</fullName>
        <ecNumber evidence="11">2.7.1.45</ecNumber>
    </recommendedName>
    <alternativeName>
        <fullName evidence="13">2-keto-3-deoxygluconokinase</fullName>
    </alternativeName>
    <alternativeName>
        <fullName evidence="14">3-deoxy-2-oxo-D-gluconate kinase</fullName>
    </alternativeName>
    <alternativeName>
        <fullName evidence="8">KDG kinase</fullName>
    </alternativeName>
</protein>
<organism evidence="17 18">
    <name type="scientific">Arenicella chitinivorans</name>
    <dbReference type="NCBI Taxonomy" id="1329800"/>
    <lineage>
        <taxon>Bacteria</taxon>
        <taxon>Pseudomonadati</taxon>
        <taxon>Pseudomonadota</taxon>
        <taxon>Gammaproteobacteria</taxon>
        <taxon>Arenicellales</taxon>
        <taxon>Arenicellaceae</taxon>
        <taxon>Arenicella</taxon>
    </lineage>
</organism>
<dbReference type="EMBL" id="BMXA01000003">
    <property type="protein sequence ID" value="GHA11516.1"/>
    <property type="molecule type" value="Genomic_DNA"/>
</dbReference>
<accession>A0A918VNY4</accession>
<keyword evidence="5" id="KW-0067">ATP-binding</keyword>
<evidence type="ECO:0000256" key="5">
    <source>
        <dbReference type="ARBA" id="ARBA00022840"/>
    </source>
</evidence>
<dbReference type="Pfam" id="PF00294">
    <property type="entry name" value="PfkB"/>
    <property type="match status" value="1"/>
</dbReference>
<keyword evidence="2" id="KW-0808">Transferase</keyword>
<reference evidence="17" key="2">
    <citation type="submission" date="2020-09" db="EMBL/GenBank/DDBJ databases">
        <authorList>
            <person name="Sun Q."/>
            <person name="Kim S."/>
        </authorList>
    </citation>
    <scope>NUCLEOTIDE SEQUENCE</scope>
    <source>
        <strain evidence="17">KCTC 12711</strain>
    </source>
</reference>
<dbReference type="GO" id="GO:0008673">
    <property type="term" value="F:2-dehydro-3-deoxygluconokinase activity"/>
    <property type="evidence" value="ECO:0007669"/>
    <property type="project" value="UniProtKB-EC"/>
</dbReference>
<evidence type="ECO:0000313" key="17">
    <source>
        <dbReference type="EMBL" id="GHA11516.1"/>
    </source>
</evidence>
<dbReference type="GO" id="GO:0005524">
    <property type="term" value="F:ATP binding"/>
    <property type="evidence" value="ECO:0007669"/>
    <property type="project" value="UniProtKB-KW"/>
</dbReference>
<dbReference type="InterPro" id="IPR002173">
    <property type="entry name" value="Carboh/pur_kinase_PfkB_CS"/>
</dbReference>
<evidence type="ECO:0000256" key="7">
    <source>
        <dbReference type="ARBA" id="ARBA00043951"/>
    </source>
</evidence>
<dbReference type="InterPro" id="IPR029056">
    <property type="entry name" value="Ribokinase-like"/>
</dbReference>
<evidence type="ECO:0000256" key="14">
    <source>
        <dbReference type="ARBA" id="ARBA00080545"/>
    </source>
</evidence>
<keyword evidence="15" id="KW-0812">Transmembrane</keyword>
<comment type="function">
    <text evidence="10">Catalyzes the phosphorylation of 2-keto-3-deoxygluconate (KDG) to produce 2-keto-3-deoxy-6-phosphogluconate (KDPG).</text>
</comment>
<keyword evidence="15" id="KW-1133">Transmembrane helix</keyword>
<proteinExistence type="inferred from homology"/>
<dbReference type="PROSITE" id="PS00584">
    <property type="entry name" value="PFKB_KINASES_2"/>
    <property type="match status" value="1"/>
</dbReference>
<evidence type="ECO:0000256" key="6">
    <source>
        <dbReference type="ARBA" id="ARBA00023277"/>
    </source>
</evidence>
<keyword evidence="4" id="KW-0418">Kinase</keyword>
<evidence type="ECO:0000256" key="8">
    <source>
        <dbReference type="ARBA" id="ARBA00044254"/>
    </source>
</evidence>
<evidence type="ECO:0000256" key="10">
    <source>
        <dbReference type="ARBA" id="ARBA00054997"/>
    </source>
</evidence>
<comment type="similarity">
    <text evidence="1">Belongs to the carbohydrate kinase PfkB family.</text>
</comment>
<dbReference type="InterPro" id="IPR050306">
    <property type="entry name" value="PfkB_Carbo_kinase"/>
</dbReference>
<dbReference type="PANTHER" id="PTHR43085:SF15">
    <property type="entry name" value="2-DEHYDRO-3-DEOXYGLUCONOKINASE"/>
    <property type="match status" value="1"/>
</dbReference>
<comment type="catalytic activity">
    <reaction evidence="9">
        <text>2-dehydro-3-deoxy-D-gluconate + ATP = 2-dehydro-3-deoxy-6-phospho-D-gluconate + ADP + H(+)</text>
        <dbReference type="Rhea" id="RHEA:14797"/>
        <dbReference type="ChEBI" id="CHEBI:15378"/>
        <dbReference type="ChEBI" id="CHEBI:30616"/>
        <dbReference type="ChEBI" id="CHEBI:57569"/>
        <dbReference type="ChEBI" id="CHEBI:57990"/>
        <dbReference type="ChEBI" id="CHEBI:456216"/>
        <dbReference type="EC" id="2.7.1.45"/>
    </reaction>
</comment>
<keyword evidence="15" id="KW-0472">Membrane</keyword>
<dbReference type="GO" id="GO:0006974">
    <property type="term" value="P:DNA damage response"/>
    <property type="evidence" value="ECO:0007669"/>
    <property type="project" value="TreeGrafter"/>
</dbReference>
<evidence type="ECO:0000256" key="12">
    <source>
        <dbReference type="ARBA" id="ARBA00067931"/>
    </source>
</evidence>
<feature type="transmembrane region" description="Helical" evidence="15">
    <location>
        <begin position="134"/>
        <end position="157"/>
    </location>
</feature>
<keyword evidence="3" id="KW-0547">Nucleotide-binding</keyword>
<dbReference type="CDD" id="cd01166">
    <property type="entry name" value="KdgK"/>
    <property type="match status" value="1"/>
</dbReference>
<evidence type="ECO:0000259" key="16">
    <source>
        <dbReference type="Pfam" id="PF00294"/>
    </source>
</evidence>
<evidence type="ECO:0000256" key="11">
    <source>
        <dbReference type="ARBA" id="ARBA00066369"/>
    </source>
</evidence>
<dbReference type="GO" id="GO:0042840">
    <property type="term" value="P:D-glucuronate catabolic process"/>
    <property type="evidence" value="ECO:0007669"/>
    <property type="project" value="TreeGrafter"/>
</dbReference>
<dbReference type="GO" id="GO:0019698">
    <property type="term" value="P:D-galacturonate catabolic process"/>
    <property type="evidence" value="ECO:0007669"/>
    <property type="project" value="TreeGrafter"/>
</dbReference>
<keyword evidence="18" id="KW-1185">Reference proteome</keyword>
<dbReference type="PANTHER" id="PTHR43085">
    <property type="entry name" value="HEXOKINASE FAMILY MEMBER"/>
    <property type="match status" value="1"/>
</dbReference>
<dbReference type="Gene3D" id="3.40.1190.20">
    <property type="match status" value="1"/>
</dbReference>
<dbReference type="RefSeq" id="WP_189400789.1">
    <property type="nucleotide sequence ID" value="NZ_BMXA01000003.1"/>
</dbReference>
<dbReference type="AlphaFoldDB" id="A0A918VNY4"/>
<dbReference type="GO" id="GO:0005829">
    <property type="term" value="C:cytosol"/>
    <property type="evidence" value="ECO:0007669"/>
    <property type="project" value="TreeGrafter"/>
</dbReference>
<keyword evidence="6" id="KW-0119">Carbohydrate metabolism</keyword>
<dbReference type="Proteomes" id="UP000614811">
    <property type="component" value="Unassembled WGS sequence"/>
</dbReference>
<dbReference type="FunFam" id="3.40.1190.20:FF:000011">
    <property type="entry name" value="2-dehydro-3-deoxygluconokinase, putative"/>
    <property type="match status" value="1"/>
</dbReference>
<evidence type="ECO:0000256" key="13">
    <source>
        <dbReference type="ARBA" id="ARBA00075711"/>
    </source>
</evidence>
<evidence type="ECO:0000256" key="4">
    <source>
        <dbReference type="ARBA" id="ARBA00022777"/>
    </source>
</evidence>
<gene>
    <name evidence="17" type="primary">kdgK</name>
    <name evidence="17" type="ORF">GCM10008090_21610</name>
</gene>
<evidence type="ECO:0000256" key="9">
    <source>
        <dbReference type="ARBA" id="ARBA00050729"/>
    </source>
</evidence>
<dbReference type="EC" id="2.7.1.45" evidence="11"/>
<evidence type="ECO:0000256" key="3">
    <source>
        <dbReference type="ARBA" id="ARBA00022741"/>
    </source>
</evidence>
<dbReference type="SUPFAM" id="SSF53613">
    <property type="entry name" value="Ribokinase-like"/>
    <property type="match status" value="1"/>
</dbReference>
<evidence type="ECO:0000313" key="18">
    <source>
        <dbReference type="Proteomes" id="UP000614811"/>
    </source>
</evidence>
<comment type="pathway">
    <text evidence="7">Carbohydrate acid metabolism; 2-dehydro-3-deoxy-D-gluconate degradation; D-glyceraldehyde 3-phosphate and pyruvate from 2-dehydro-3-deoxy-D-gluconate: step 1/2.</text>
</comment>
<reference evidence="17" key="1">
    <citation type="journal article" date="2014" name="Int. J. Syst. Evol. Microbiol.">
        <title>Complete genome sequence of Corynebacterium casei LMG S-19264T (=DSM 44701T), isolated from a smear-ripened cheese.</title>
        <authorList>
            <consortium name="US DOE Joint Genome Institute (JGI-PGF)"/>
            <person name="Walter F."/>
            <person name="Albersmeier A."/>
            <person name="Kalinowski J."/>
            <person name="Ruckert C."/>
        </authorList>
    </citation>
    <scope>NUCLEOTIDE SEQUENCE</scope>
    <source>
        <strain evidence="17">KCTC 12711</strain>
    </source>
</reference>